<dbReference type="GO" id="GO:0020037">
    <property type="term" value="F:heme binding"/>
    <property type="evidence" value="ECO:0007669"/>
    <property type="project" value="InterPro"/>
</dbReference>
<keyword evidence="4" id="KW-0812">Transmembrane</keyword>
<evidence type="ECO:0000256" key="2">
    <source>
        <dbReference type="ARBA" id="ARBA00010617"/>
    </source>
</evidence>
<dbReference type="GO" id="GO:0005506">
    <property type="term" value="F:iron ion binding"/>
    <property type="evidence" value="ECO:0007669"/>
    <property type="project" value="InterPro"/>
</dbReference>
<name>A0A164WYR5_DAUCS</name>
<evidence type="ECO:0008006" key="12">
    <source>
        <dbReference type="Google" id="ProtNLM"/>
    </source>
</evidence>
<protein>
    <recommendedName>
        <fullName evidence="12">Cytochrome P450</fullName>
    </recommendedName>
</protein>
<dbReference type="Gramene" id="KZM92456">
    <property type="protein sequence ID" value="KZM92456"/>
    <property type="gene ID" value="DCAR_020179"/>
</dbReference>
<keyword evidence="8" id="KW-0408">Iron</keyword>
<keyword evidence="10" id="KW-0472">Membrane</keyword>
<accession>A0A164WYR5</accession>
<dbReference type="InterPro" id="IPR001128">
    <property type="entry name" value="Cyt_P450"/>
</dbReference>
<comment type="subcellular location">
    <subcellularLocation>
        <location evidence="1">Membrane</location>
    </subcellularLocation>
</comment>
<keyword evidence="3" id="KW-0349">Heme</keyword>
<evidence type="ECO:0000313" key="11">
    <source>
        <dbReference type="EMBL" id="KZM92456.1"/>
    </source>
</evidence>
<dbReference type="Pfam" id="PF00067">
    <property type="entry name" value="p450"/>
    <property type="match status" value="1"/>
</dbReference>
<dbReference type="InterPro" id="IPR050665">
    <property type="entry name" value="Cytochrome_P450_Monooxygen"/>
</dbReference>
<keyword evidence="7" id="KW-0560">Oxidoreductase</keyword>
<evidence type="ECO:0000256" key="8">
    <source>
        <dbReference type="ARBA" id="ARBA00023004"/>
    </source>
</evidence>
<evidence type="ECO:0000256" key="7">
    <source>
        <dbReference type="ARBA" id="ARBA00023002"/>
    </source>
</evidence>
<keyword evidence="6" id="KW-1133">Transmembrane helix</keyword>
<sequence length="265" mass="30406">MDPVLVKEILARPDEFQKPRNDHMAHVMVGGLFTTEGNIWSKHKKIINPTFHMDKIKKMVPLIVKSSLDMMDKWNMLLSASKKSVEIDLWEDIQPLTYDIMCKTLVVGETNEEITRIHELRDQINEQAAKVGKLMFFPGWNLPTKDLNTLKSVHKQVEGLVKKVVTKRLEEMKRGASSEGDMLGLMLEAYLDKTGGFSLDDVMDECRSFHFAGTEVTARSLIWVTMILYEVMRLYPPTSMIHRAISKDTKLGDMILPAWVQINKE</sequence>
<comment type="similarity">
    <text evidence="2">Belongs to the cytochrome P450 family.</text>
</comment>
<evidence type="ECO:0000256" key="4">
    <source>
        <dbReference type="ARBA" id="ARBA00022692"/>
    </source>
</evidence>
<evidence type="ECO:0000256" key="10">
    <source>
        <dbReference type="ARBA" id="ARBA00023136"/>
    </source>
</evidence>
<comment type="caution">
    <text evidence="11">The sequence shown here is derived from an EMBL/GenBank/DDBJ whole genome shotgun (WGS) entry which is preliminary data.</text>
</comment>
<keyword evidence="5" id="KW-0479">Metal-binding</keyword>
<dbReference type="AlphaFoldDB" id="A0A164WYR5"/>
<dbReference type="STRING" id="79200.A0A164WYR5"/>
<gene>
    <name evidence="11" type="ORF">DCAR_020179</name>
</gene>
<dbReference type="SUPFAM" id="SSF48264">
    <property type="entry name" value="Cytochrome P450"/>
    <property type="match status" value="1"/>
</dbReference>
<dbReference type="PANTHER" id="PTHR24282:SF255">
    <property type="entry name" value="CYTOCHROME P450 72A11-RELATED"/>
    <property type="match status" value="1"/>
</dbReference>
<organism evidence="11">
    <name type="scientific">Daucus carota subsp. sativus</name>
    <name type="common">Carrot</name>
    <dbReference type="NCBI Taxonomy" id="79200"/>
    <lineage>
        <taxon>Eukaryota</taxon>
        <taxon>Viridiplantae</taxon>
        <taxon>Streptophyta</taxon>
        <taxon>Embryophyta</taxon>
        <taxon>Tracheophyta</taxon>
        <taxon>Spermatophyta</taxon>
        <taxon>Magnoliopsida</taxon>
        <taxon>eudicotyledons</taxon>
        <taxon>Gunneridae</taxon>
        <taxon>Pentapetalae</taxon>
        <taxon>asterids</taxon>
        <taxon>campanulids</taxon>
        <taxon>Apiales</taxon>
        <taxon>Apiaceae</taxon>
        <taxon>Apioideae</taxon>
        <taxon>Scandiceae</taxon>
        <taxon>Daucinae</taxon>
        <taxon>Daucus</taxon>
        <taxon>Daucus sect. Daucus</taxon>
    </lineage>
</organism>
<evidence type="ECO:0000256" key="9">
    <source>
        <dbReference type="ARBA" id="ARBA00023033"/>
    </source>
</evidence>
<dbReference type="InterPro" id="IPR036396">
    <property type="entry name" value="Cyt_P450_sf"/>
</dbReference>
<evidence type="ECO:0000256" key="1">
    <source>
        <dbReference type="ARBA" id="ARBA00004370"/>
    </source>
</evidence>
<evidence type="ECO:0000256" key="6">
    <source>
        <dbReference type="ARBA" id="ARBA00022989"/>
    </source>
</evidence>
<dbReference type="GO" id="GO:0004497">
    <property type="term" value="F:monooxygenase activity"/>
    <property type="evidence" value="ECO:0007669"/>
    <property type="project" value="UniProtKB-KW"/>
</dbReference>
<dbReference type="GO" id="GO:0016705">
    <property type="term" value="F:oxidoreductase activity, acting on paired donors, with incorporation or reduction of molecular oxygen"/>
    <property type="evidence" value="ECO:0007669"/>
    <property type="project" value="InterPro"/>
</dbReference>
<reference evidence="11" key="1">
    <citation type="journal article" date="2016" name="Nat. Genet.">
        <title>A high-quality carrot genome assembly provides new insights into carotenoid accumulation and asterid genome evolution.</title>
        <authorList>
            <person name="Iorizzo M."/>
            <person name="Ellison S."/>
            <person name="Senalik D."/>
            <person name="Zeng P."/>
            <person name="Satapoomin P."/>
            <person name="Huang J."/>
            <person name="Bowman M."/>
            <person name="Iovene M."/>
            <person name="Sanseverino W."/>
            <person name="Cavagnaro P."/>
            <person name="Yildiz M."/>
            <person name="Macko-Podgorni A."/>
            <person name="Moranska E."/>
            <person name="Grzebelus E."/>
            <person name="Grzebelus D."/>
            <person name="Ashrafi H."/>
            <person name="Zheng Z."/>
            <person name="Cheng S."/>
            <person name="Spooner D."/>
            <person name="Van Deynze A."/>
            <person name="Simon P."/>
        </authorList>
    </citation>
    <scope>NUCLEOTIDE SEQUENCE [LARGE SCALE GENOMIC DNA]</scope>
    <source>
        <tissue evidence="11">Leaf</tissue>
    </source>
</reference>
<proteinExistence type="inferred from homology"/>
<dbReference type="Gene3D" id="1.10.630.10">
    <property type="entry name" value="Cytochrome P450"/>
    <property type="match status" value="1"/>
</dbReference>
<dbReference type="GO" id="GO:0016020">
    <property type="term" value="C:membrane"/>
    <property type="evidence" value="ECO:0007669"/>
    <property type="project" value="UniProtKB-SubCell"/>
</dbReference>
<dbReference type="EMBL" id="LNRQ01000006">
    <property type="protein sequence ID" value="KZM92456.1"/>
    <property type="molecule type" value="Genomic_DNA"/>
</dbReference>
<evidence type="ECO:0000256" key="5">
    <source>
        <dbReference type="ARBA" id="ARBA00022723"/>
    </source>
</evidence>
<dbReference type="PANTHER" id="PTHR24282">
    <property type="entry name" value="CYTOCHROME P450 FAMILY MEMBER"/>
    <property type="match status" value="1"/>
</dbReference>
<keyword evidence="9" id="KW-0503">Monooxygenase</keyword>
<evidence type="ECO:0000256" key="3">
    <source>
        <dbReference type="ARBA" id="ARBA00022617"/>
    </source>
</evidence>